<dbReference type="Pfam" id="PF02679">
    <property type="entry name" value="ComA"/>
    <property type="match status" value="1"/>
</dbReference>
<dbReference type="OrthoDB" id="7809088at2"/>
<gene>
    <name evidence="2" type="primary">yitD</name>
    <name evidence="2" type="ORF">PIGHUM_02906</name>
</gene>
<dbReference type="GO" id="GO:0043817">
    <property type="term" value="F:phosphosulfolactate synthase activity"/>
    <property type="evidence" value="ECO:0007669"/>
    <property type="project" value="UniProtKB-EC"/>
</dbReference>
<dbReference type="EC" id="4.4.1.19" evidence="2"/>
<dbReference type="RefSeq" id="WP_124080294.1">
    <property type="nucleotide sequence ID" value="NZ_UWPJ01000023.1"/>
</dbReference>
<proteinExistence type="inferred from homology"/>
<comment type="similarity">
    <text evidence="1">Belongs to the phosphosulfolactate synthase family.</text>
</comment>
<dbReference type="InterPro" id="IPR003830">
    <property type="entry name" value="ComA_synth"/>
</dbReference>
<dbReference type="InterPro" id="IPR036112">
    <property type="entry name" value="ComA_synth_sf"/>
</dbReference>
<protein>
    <submittedName>
        <fullName evidence="2">Phosphosulfolactate synthase</fullName>
        <ecNumber evidence="2">4.4.1.19</ecNumber>
    </submittedName>
</protein>
<evidence type="ECO:0000256" key="1">
    <source>
        <dbReference type="ARBA" id="ARBA00010424"/>
    </source>
</evidence>
<accession>A0A3P4B583</accession>
<dbReference type="AlphaFoldDB" id="A0A3P4B583"/>
<reference evidence="2 3" key="1">
    <citation type="submission" date="2018-10" db="EMBL/GenBank/DDBJ databases">
        <authorList>
            <person name="Criscuolo A."/>
        </authorList>
    </citation>
    <scope>NUCLEOTIDE SEQUENCE [LARGE SCALE GENOMIC DNA]</scope>
    <source>
        <strain evidence="2">DnA1</strain>
    </source>
</reference>
<evidence type="ECO:0000313" key="2">
    <source>
        <dbReference type="EMBL" id="VCU70828.1"/>
    </source>
</evidence>
<dbReference type="EMBL" id="UWPJ01000023">
    <property type="protein sequence ID" value="VCU70828.1"/>
    <property type="molecule type" value="Genomic_DNA"/>
</dbReference>
<sequence>MEDTTLENAGHAACLVLPERGQKPRAQGITSVIDFGPDTFGWGGSESSLRGMLECAAPYIDMAKIFALNPLLVPHPVMRKAIGCYRSFDIDVYAGGILFEYAWRRNELDGMVNLLRTLGLDAVEVSENCITLDRDERRRVIERLQGQGVRVVYEFGAKNPEAPLELDELARIVSDMNELGIGHVTLEQSELDLLTATSPSAMNDLKQSSWFDAIMIEGDPYRFPQQHASLIQEFGANVNLANVTLGQALRLEGLRRGVGRAVGYSLFAQFE</sequence>
<evidence type="ECO:0000313" key="3">
    <source>
        <dbReference type="Proteomes" id="UP000277294"/>
    </source>
</evidence>
<organism evidence="2 3">
    <name type="scientific">Pigmentiphaga humi</name>
    <dbReference type="NCBI Taxonomy" id="2478468"/>
    <lineage>
        <taxon>Bacteria</taxon>
        <taxon>Pseudomonadati</taxon>
        <taxon>Pseudomonadota</taxon>
        <taxon>Betaproteobacteria</taxon>
        <taxon>Burkholderiales</taxon>
        <taxon>Alcaligenaceae</taxon>
        <taxon>Pigmentiphaga</taxon>
    </lineage>
</organism>
<dbReference type="Gene3D" id="3.20.20.70">
    <property type="entry name" value="Aldolase class I"/>
    <property type="match status" value="1"/>
</dbReference>
<keyword evidence="2" id="KW-0456">Lyase</keyword>
<dbReference type="Proteomes" id="UP000277294">
    <property type="component" value="Unassembled WGS sequence"/>
</dbReference>
<keyword evidence="3" id="KW-1185">Reference proteome</keyword>
<name>A0A3P4B583_9BURK</name>
<dbReference type="InterPro" id="IPR013785">
    <property type="entry name" value="Aldolase_TIM"/>
</dbReference>
<dbReference type="SUPFAM" id="SSF102110">
    <property type="entry name" value="(2r)-phospho-3-sulfolactate synthase ComA"/>
    <property type="match status" value="1"/>
</dbReference>